<feature type="chain" id="PRO_5040465575" evidence="2">
    <location>
        <begin position="17"/>
        <end position="152"/>
    </location>
</feature>
<dbReference type="InterPro" id="IPR000618">
    <property type="entry name" value="Insect_cuticle"/>
</dbReference>
<feature type="signal peptide" evidence="2">
    <location>
        <begin position="1"/>
        <end position="16"/>
    </location>
</feature>
<dbReference type="PRINTS" id="PR00947">
    <property type="entry name" value="CUTICLE"/>
</dbReference>
<dbReference type="InterPro" id="IPR050468">
    <property type="entry name" value="Cuticle_Struct_Prot"/>
</dbReference>
<sequence>MLLLIISSVIVVCTNALNHQGGYNNFDQNQFNRLHPFQGARQQNFQQSFNQQSQFQAYSQQPRSFVPITSYQNDISHDGSYQFSYTSGDGSQQQARGFVKNLGQKDLEAQVVQGSYSYTSPEGTPITITYIADENGNITKHFTAFFSLLKAI</sequence>
<reference evidence="3" key="1">
    <citation type="submission" date="2022-07" db="EMBL/GenBank/DDBJ databases">
        <authorList>
            <person name="Trinca V."/>
            <person name="Uliana J.V.C."/>
            <person name="Torres T.T."/>
            <person name="Ward R.J."/>
            <person name="Monesi N."/>
        </authorList>
    </citation>
    <scope>NUCLEOTIDE SEQUENCE</scope>
    <source>
        <strain evidence="3">HSMRA1968</strain>
        <tissue evidence="3">Whole embryos</tissue>
    </source>
</reference>
<dbReference type="PANTHER" id="PTHR10380:SF230">
    <property type="entry name" value="CUTICULAR PROTEIN 47EE"/>
    <property type="match status" value="1"/>
</dbReference>
<keyword evidence="4" id="KW-1185">Reference proteome</keyword>
<gene>
    <name evidence="3" type="primary">CUD2_2</name>
    <name evidence="3" type="ORF">Bhyg_07944</name>
</gene>
<proteinExistence type="predicted"/>
<evidence type="ECO:0000313" key="3">
    <source>
        <dbReference type="EMBL" id="KAJ6642988.1"/>
    </source>
</evidence>
<dbReference type="GO" id="GO:0062129">
    <property type="term" value="C:chitin-based extracellular matrix"/>
    <property type="evidence" value="ECO:0007669"/>
    <property type="project" value="TreeGrafter"/>
</dbReference>
<dbReference type="OrthoDB" id="6379191at2759"/>
<dbReference type="Proteomes" id="UP001151699">
    <property type="component" value="Chromosome B"/>
</dbReference>
<evidence type="ECO:0000256" key="2">
    <source>
        <dbReference type="SAM" id="SignalP"/>
    </source>
</evidence>
<organism evidence="3 4">
    <name type="scientific">Pseudolycoriella hygida</name>
    <dbReference type="NCBI Taxonomy" id="35572"/>
    <lineage>
        <taxon>Eukaryota</taxon>
        <taxon>Metazoa</taxon>
        <taxon>Ecdysozoa</taxon>
        <taxon>Arthropoda</taxon>
        <taxon>Hexapoda</taxon>
        <taxon>Insecta</taxon>
        <taxon>Pterygota</taxon>
        <taxon>Neoptera</taxon>
        <taxon>Endopterygota</taxon>
        <taxon>Diptera</taxon>
        <taxon>Nematocera</taxon>
        <taxon>Sciaroidea</taxon>
        <taxon>Sciaridae</taxon>
        <taxon>Pseudolycoriella</taxon>
    </lineage>
</organism>
<dbReference type="Pfam" id="PF00379">
    <property type="entry name" value="Chitin_bind_4"/>
    <property type="match status" value="1"/>
</dbReference>
<evidence type="ECO:0000313" key="4">
    <source>
        <dbReference type="Proteomes" id="UP001151699"/>
    </source>
</evidence>
<protein>
    <submittedName>
        <fullName evidence="3">Endocuticle structural glycoprotein SgAbd-2</fullName>
    </submittedName>
</protein>
<evidence type="ECO:0000256" key="1">
    <source>
        <dbReference type="PROSITE-ProRule" id="PRU00497"/>
    </source>
</evidence>
<accession>A0A9Q0S3V0</accession>
<keyword evidence="2" id="KW-0732">Signal</keyword>
<dbReference type="PANTHER" id="PTHR10380">
    <property type="entry name" value="CUTICLE PROTEIN"/>
    <property type="match status" value="1"/>
</dbReference>
<dbReference type="AlphaFoldDB" id="A0A9Q0S3V0"/>
<dbReference type="PROSITE" id="PS51155">
    <property type="entry name" value="CHIT_BIND_RR_2"/>
    <property type="match status" value="1"/>
</dbReference>
<comment type="caution">
    <text evidence="3">The sequence shown here is derived from an EMBL/GenBank/DDBJ whole genome shotgun (WGS) entry which is preliminary data.</text>
</comment>
<dbReference type="EMBL" id="WJQU01000002">
    <property type="protein sequence ID" value="KAJ6642988.1"/>
    <property type="molecule type" value="Genomic_DNA"/>
</dbReference>
<name>A0A9Q0S3V0_9DIPT</name>
<dbReference type="GO" id="GO:0008010">
    <property type="term" value="F:structural constituent of chitin-based larval cuticle"/>
    <property type="evidence" value="ECO:0007669"/>
    <property type="project" value="TreeGrafter"/>
</dbReference>
<keyword evidence="1" id="KW-0193">Cuticle</keyword>